<accession>A0A9P4SG25</accession>
<evidence type="ECO:0000256" key="5">
    <source>
        <dbReference type="ARBA" id="ARBA00023274"/>
    </source>
</evidence>
<dbReference type="Gene3D" id="3.30.230.10">
    <property type="match status" value="1"/>
</dbReference>
<evidence type="ECO:0000256" key="7">
    <source>
        <dbReference type="ARBA" id="ARBA00039335"/>
    </source>
</evidence>
<dbReference type="Gene3D" id="3.30.160.20">
    <property type="match status" value="1"/>
</dbReference>
<keyword evidence="3 8" id="KW-0689">Ribosomal protein</keyword>
<dbReference type="GO" id="GO:0003735">
    <property type="term" value="F:structural constituent of ribosome"/>
    <property type="evidence" value="ECO:0007669"/>
    <property type="project" value="UniProtKB-UniRule"/>
</dbReference>
<evidence type="ECO:0000256" key="1">
    <source>
        <dbReference type="ARBA" id="ARBA00004173"/>
    </source>
</evidence>
<comment type="similarity">
    <text evidence="2 9">Belongs to the universal ribosomal protein uS5 family.</text>
</comment>
<protein>
    <recommendedName>
        <fullName evidence="7">Small ribosomal subunit protein uS5m</fullName>
    </recommendedName>
</protein>
<name>A0A9P4SG25_9PEZI</name>
<dbReference type="PROSITE" id="PS50881">
    <property type="entry name" value="S5_DSRBD"/>
    <property type="match status" value="1"/>
</dbReference>
<dbReference type="PANTHER" id="PTHR48277:SF1">
    <property type="entry name" value="MITOCHONDRIAL RIBOSOMAL PROTEIN S5"/>
    <property type="match status" value="1"/>
</dbReference>
<evidence type="ECO:0000256" key="8">
    <source>
        <dbReference type="PROSITE-ProRule" id="PRU00268"/>
    </source>
</evidence>
<dbReference type="FunFam" id="3.30.230.10:FF:000041">
    <property type="entry name" value="37S ribosomal protein S5"/>
    <property type="match status" value="1"/>
</dbReference>
<comment type="subcellular location">
    <subcellularLocation>
        <location evidence="1">Mitochondrion</location>
    </subcellularLocation>
</comment>
<dbReference type="GO" id="GO:0006412">
    <property type="term" value="P:translation"/>
    <property type="evidence" value="ECO:0007669"/>
    <property type="project" value="InterPro"/>
</dbReference>
<reference evidence="11" key="1">
    <citation type="journal article" date="2020" name="Stud. Mycol.">
        <title>101 Dothideomycetes genomes: a test case for predicting lifestyles and emergence of pathogens.</title>
        <authorList>
            <person name="Haridas S."/>
            <person name="Albert R."/>
            <person name="Binder M."/>
            <person name="Bloem J."/>
            <person name="Labutti K."/>
            <person name="Salamov A."/>
            <person name="Andreopoulos B."/>
            <person name="Baker S."/>
            <person name="Barry K."/>
            <person name="Bills G."/>
            <person name="Bluhm B."/>
            <person name="Cannon C."/>
            <person name="Castanera R."/>
            <person name="Culley D."/>
            <person name="Daum C."/>
            <person name="Ezra D."/>
            <person name="Gonzalez J."/>
            <person name="Henrissat B."/>
            <person name="Kuo A."/>
            <person name="Liang C."/>
            <person name="Lipzen A."/>
            <person name="Lutzoni F."/>
            <person name="Magnuson J."/>
            <person name="Mondo S."/>
            <person name="Nolan M."/>
            <person name="Ohm R."/>
            <person name="Pangilinan J."/>
            <person name="Park H.-J."/>
            <person name="Ramirez L."/>
            <person name="Alfaro M."/>
            <person name="Sun H."/>
            <person name="Tritt A."/>
            <person name="Yoshinaga Y."/>
            <person name="Zwiers L.-H."/>
            <person name="Turgeon B."/>
            <person name="Goodwin S."/>
            <person name="Spatafora J."/>
            <person name="Crous P."/>
            <person name="Grigoriev I."/>
        </authorList>
    </citation>
    <scope>NUCLEOTIDE SEQUENCE</scope>
    <source>
        <strain evidence="11">CBS 101060</strain>
    </source>
</reference>
<dbReference type="Pfam" id="PF03719">
    <property type="entry name" value="Ribosomal_S5_C"/>
    <property type="match status" value="1"/>
</dbReference>
<evidence type="ECO:0000256" key="2">
    <source>
        <dbReference type="ARBA" id="ARBA00008945"/>
    </source>
</evidence>
<comment type="caution">
    <text evidence="11">The sequence shown here is derived from an EMBL/GenBank/DDBJ whole genome shotgun (WGS) entry which is preliminary data.</text>
</comment>
<dbReference type="InterPro" id="IPR000851">
    <property type="entry name" value="Ribosomal_uS5"/>
</dbReference>
<evidence type="ECO:0000256" key="3">
    <source>
        <dbReference type="ARBA" id="ARBA00022980"/>
    </source>
</evidence>
<feature type="domain" description="S5 DRBM" evidence="10">
    <location>
        <begin position="283"/>
        <end position="346"/>
    </location>
</feature>
<evidence type="ECO:0000256" key="9">
    <source>
        <dbReference type="RuleBase" id="RU003823"/>
    </source>
</evidence>
<dbReference type="Pfam" id="PF00333">
    <property type="entry name" value="Ribosomal_S5"/>
    <property type="match status" value="1"/>
</dbReference>
<keyword evidence="5 8" id="KW-0687">Ribonucleoprotein</keyword>
<dbReference type="InterPro" id="IPR005324">
    <property type="entry name" value="Ribosomal_uS5_C"/>
</dbReference>
<dbReference type="GO" id="GO:0005763">
    <property type="term" value="C:mitochondrial small ribosomal subunit"/>
    <property type="evidence" value="ECO:0007669"/>
    <property type="project" value="UniProtKB-ARBA"/>
</dbReference>
<keyword evidence="12" id="KW-1185">Reference proteome</keyword>
<evidence type="ECO:0000313" key="11">
    <source>
        <dbReference type="EMBL" id="KAF2842256.1"/>
    </source>
</evidence>
<evidence type="ECO:0000313" key="12">
    <source>
        <dbReference type="Proteomes" id="UP000799429"/>
    </source>
</evidence>
<dbReference type="AlphaFoldDB" id="A0A9P4SG25"/>
<evidence type="ECO:0000259" key="10">
    <source>
        <dbReference type="PROSITE" id="PS50881"/>
    </source>
</evidence>
<organism evidence="11 12">
    <name type="scientific">Patellaria atrata CBS 101060</name>
    <dbReference type="NCBI Taxonomy" id="1346257"/>
    <lineage>
        <taxon>Eukaryota</taxon>
        <taxon>Fungi</taxon>
        <taxon>Dikarya</taxon>
        <taxon>Ascomycota</taxon>
        <taxon>Pezizomycotina</taxon>
        <taxon>Dothideomycetes</taxon>
        <taxon>Dothideomycetes incertae sedis</taxon>
        <taxon>Patellariales</taxon>
        <taxon>Patellariaceae</taxon>
        <taxon>Patellaria</taxon>
    </lineage>
</organism>
<proteinExistence type="inferred from homology"/>
<dbReference type="InterPro" id="IPR014721">
    <property type="entry name" value="Ribsml_uS5_D2-typ_fold_subgr"/>
</dbReference>
<evidence type="ECO:0000256" key="4">
    <source>
        <dbReference type="ARBA" id="ARBA00023128"/>
    </source>
</evidence>
<dbReference type="SUPFAM" id="SSF54768">
    <property type="entry name" value="dsRNA-binding domain-like"/>
    <property type="match status" value="1"/>
</dbReference>
<gene>
    <name evidence="11" type="ORF">M501DRAFT_998518</name>
</gene>
<dbReference type="EMBL" id="MU006090">
    <property type="protein sequence ID" value="KAF2842256.1"/>
    <property type="molecule type" value="Genomic_DNA"/>
</dbReference>
<sequence>MSISRPAARCLFSASSVPKSTTTIPIRSFHCSSPKQKRRRPHYPSIKASELGLIDEQASKFKPYTEADKNLLPHKYSPEQLAAIEAGETSIDPRDLATQAAFRDDPWRLNYLDDFSRHHPLVDKPLREDLPPGFDPKKLRIAKPTEMANNISNSLLDAEPGMRDQILSVGSEMLKLDQDNSLSRERREAQESRLMSQVGGWEKWDAIYQSTVHSTSNYFVADDPVSEAVRKKLDGPAFSALAPTIPKIDDPSVKYSSDSDDTDPRLIRLAQQTGLSLDEIRKVRVKILVDHFVVNQTRMGKIRSAYILAVAGNGNGLLGIGESKSVEPNEASMGARMAAIRNMKAIPRYEQRTIYGDVEGKVGAVELKLCQRPPGFGLRCQHLIFEIARVAGIYDLSAKVMRSRNKMNVVKATFEALMRQKNPEDIARARGRKMVDVRKVYYAGQVL</sequence>
<dbReference type="GO" id="GO:0003723">
    <property type="term" value="F:RNA binding"/>
    <property type="evidence" value="ECO:0007669"/>
    <property type="project" value="InterPro"/>
</dbReference>
<dbReference type="FunFam" id="3.30.160.20:FF:000022">
    <property type="entry name" value="28S ribosomal protein S5, mitochondrial"/>
    <property type="match status" value="1"/>
</dbReference>
<dbReference type="SUPFAM" id="SSF54211">
    <property type="entry name" value="Ribosomal protein S5 domain 2-like"/>
    <property type="match status" value="1"/>
</dbReference>
<dbReference type="PANTHER" id="PTHR48277">
    <property type="entry name" value="MITOCHONDRIAL RIBOSOMAL PROTEIN S5"/>
    <property type="match status" value="1"/>
</dbReference>
<dbReference type="InterPro" id="IPR020568">
    <property type="entry name" value="Ribosomal_Su5_D2-typ_SF"/>
</dbReference>
<comment type="function">
    <text evidence="6">Component of the mitochondrial ribosome (mitoribosome), a dedicated translation machinery responsible for the synthesis of mitochondrial genome-encoded proteins, including at least some of the essential transmembrane subunits of the mitochondrial respiratory chain. The mitoribosomes are attached to the mitochondrial inner membrane and translation products are cotranslationally integrated into the membrane.</text>
</comment>
<keyword evidence="4" id="KW-0496">Mitochondrion</keyword>
<dbReference type="InterPro" id="IPR013810">
    <property type="entry name" value="Ribosomal_uS5_N"/>
</dbReference>
<evidence type="ECO:0000256" key="6">
    <source>
        <dbReference type="ARBA" id="ARBA00037226"/>
    </source>
</evidence>
<dbReference type="OrthoDB" id="309483at2759"/>
<dbReference type="Proteomes" id="UP000799429">
    <property type="component" value="Unassembled WGS sequence"/>
</dbReference>